<reference evidence="1" key="1">
    <citation type="submission" date="2018-05" db="EMBL/GenBank/DDBJ databases">
        <authorList>
            <person name="Lanie J.A."/>
            <person name="Ng W.-L."/>
            <person name="Kazmierczak K.M."/>
            <person name="Andrzejewski T.M."/>
            <person name="Davidsen T.M."/>
            <person name="Wayne K.J."/>
            <person name="Tettelin H."/>
            <person name="Glass J.I."/>
            <person name="Rusch D."/>
            <person name="Podicherti R."/>
            <person name="Tsui H.-C.T."/>
            <person name="Winkler M.E."/>
        </authorList>
    </citation>
    <scope>NUCLEOTIDE SEQUENCE</scope>
</reference>
<gene>
    <name evidence="1" type="ORF">METZ01_LOCUS422940</name>
</gene>
<evidence type="ECO:0008006" key="2">
    <source>
        <dbReference type="Google" id="ProtNLM"/>
    </source>
</evidence>
<dbReference type="AlphaFoldDB" id="A0A382XFY5"/>
<sequence>MTGTPRTMTKPHLTLGPKKPFRRYPRILKKSLSLLAICLASVQGNAEPEVGAIRVLFLGHESEHHNSNKFYPMLAKGLGRDAIYFDYVTSVEEALGDAAYLNKFDALLLYANHGKITPGQWKNLKGY</sequence>
<organism evidence="1">
    <name type="scientific">marine metagenome</name>
    <dbReference type="NCBI Taxonomy" id="408172"/>
    <lineage>
        <taxon>unclassified sequences</taxon>
        <taxon>metagenomes</taxon>
        <taxon>ecological metagenomes</taxon>
    </lineage>
</organism>
<protein>
    <recommendedName>
        <fullName evidence="2">ThuA-like domain-containing protein</fullName>
    </recommendedName>
</protein>
<feature type="non-terminal residue" evidence="1">
    <location>
        <position position="127"/>
    </location>
</feature>
<proteinExistence type="predicted"/>
<dbReference type="EMBL" id="UINC01167523">
    <property type="protein sequence ID" value="SVD70086.1"/>
    <property type="molecule type" value="Genomic_DNA"/>
</dbReference>
<name>A0A382XFY5_9ZZZZ</name>
<accession>A0A382XFY5</accession>
<evidence type="ECO:0000313" key="1">
    <source>
        <dbReference type="EMBL" id="SVD70086.1"/>
    </source>
</evidence>